<dbReference type="Gene3D" id="3.40.50.300">
    <property type="entry name" value="P-loop containing nucleotide triphosphate hydrolases"/>
    <property type="match status" value="1"/>
</dbReference>
<keyword evidence="4 6" id="KW-0067">ATP-binding</keyword>
<dbReference type="InterPro" id="IPR017871">
    <property type="entry name" value="ABC_transporter-like_CS"/>
</dbReference>
<dbReference type="GO" id="GO:0055085">
    <property type="term" value="P:transmembrane transport"/>
    <property type="evidence" value="ECO:0007669"/>
    <property type="project" value="UniProtKB-ARBA"/>
</dbReference>
<dbReference type="RefSeq" id="WP_338598427.1">
    <property type="nucleotide sequence ID" value="NZ_CP146016.1"/>
</dbReference>
<evidence type="ECO:0000313" key="7">
    <source>
        <dbReference type="Proteomes" id="UP001432202"/>
    </source>
</evidence>
<dbReference type="AlphaFoldDB" id="A0AAX4KWT0"/>
<dbReference type="SMART" id="SM00382">
    <property type="entry name" value="AAA"/>
    <property type="match status" value="1"/>
</dbReference>
<gene>
    <name evidence="6" type="ORF">V6M85_07450</name>
</gene>
<evidence type="ECO:0000256" key="2">
    <source>
        <dbReference type="ARBA" id="ARBA00022448"/>
    </source>
</evidence>
<organism evidence="6 7">
    <name type="scientific">Sulfolobus tengchongensis</name>
    <dbReference type="NCBI Taxonomy" id="207809"/>
    <lineage>
        <taxon>Archaea</taxon>
        <taxon>Thermoproteota</taxon>
        <taxon>Thermoprotei</taxon>
        <taxon>Sulfolobales</taxon>
        <taxon>Sulfolobaceae</taxon>
        <taxon>Sulfolobus</taxon>
    </lineage>
</organism>
<keyword evidence="7" id="KW-1185">Reference proteome</keyword>
<dbReference type="InterPro" id="IPR013563">
    <property type="entry name" value="Oligopep_ABC_C"/>
</dbReference>
<dbReference type="NCBIfam" id="TIGR01727">
    <property type="entry name" value="oligo_HPY"/>
    <property type="match status" value="1"/>
</dbReference>
<dbReference type="PROSITE" id="PS00211">
    <property type="entry name" value="ABC_TRANSPORTER_1"/>
    <property type="match status" value="1"/>
</dbReference>
<evidence type="ECO:0000259" key="5">
    <source>
        <dbReference type="PROSITE" id="PS50893"/>
    </source>
</evidence>
<dbReference type="InterPro" id="IPR003593">
    <property type="entry name" value="AAA+_ATPase"/>
</dbReference>
<keyword evidence="2" id="KW-0813">Transport</keyword>
<evidence type="ECO:0000256" key="1">
    <source>
        <dbReference type="ARBA" id="ARBA00005417"/>
    </source>
</evidence>
<feature type="domain" description="ABC transporter" evidence="5">
    <location>
        <begin position="3"/>
        <end position="247"/>
    </location>
</feature>
<evidence type="ECO:0000256" key="4">
    <source>
        <dbReference type="ARBA" id="ARBA00022840"/>
    </source>
</evidence>
<dbReference type="PROSITE" id="PS50893">
    <property type="entry name" value="ABC_TRANSPORTER_2"/>
    <property type="match status" value="1"/>
</dbReference>
<dbReference type="SUPFAM" id="SSF52540">
    <property type="entry name" value="P-loop containing nucleoside triphosphate hydrolases"/>
    <property type="match status" value="1"/>
</dbReference>
<dbReference type="InterPro" id="IPR050319">
    <property type="entry name" value="ABC_transp_ATP-bind"/>
</dbReference>
<dbReference type="InterPro" id="IPR003439">
    <property type="entry name" value="ABC_transporter-like_ATP-bd"/>
</dbReference>
<reference evidence="6 7" key="1">
    <citation type="submission" date="2024-02" db="EMBL/GenBank/DDBJ databases">
        <title>STSV induces naive adaptation in Sulfolobus.</title>
        <authorList>
            <person name="Xiang X."/>
            <person name="Song M."/>
        </authorList>
    </citation>
    <scope>NUCLEOTIDE SEQUENCE [LARGE SCALE GENOMIC DNA]</scope>
    <source>
        <strain evidence="6 7">RT2</strain>
    </source>
</reference>
<evidence type="ECO:0000313" key="6">
    <source>
        <dbReference type="EMBL" id="WWQ59341.1"/>
    </source>
</evidence>
<dbReference type="PANTHER" id="PTHR43776">
    <property type="entry name" value="TRANSPORT ATP-BINDING PROTEIN"/>
    <property type="match status" value="1"/>
</dbReference>
<dbReference type="CDD" id="cd03257">
    <property type="entry name" value="ABC_NikE_OppD_transporters"/>
    <property type="match status" value="1"/>
</dbReference>
<dbReference type="InterPro" id="IPR027417">
    <property type="entry name" value="P-loop_NTPase"/>
</dbReference>
<dbReference type="GO" id="GO:0015833">
    <property type="term" value="P:peptide transport"/>
    <property type="evidence" value="ECO:0007669"/>
    <property type="project" value="InterPro"/>
</dbReference>
<dbReference type="GO" id="GO:0016887">
    <property type="term" value="F:ATP hydrolysis activity"/>
    <property type="evidence" value="ECO:0007669"/>
    <property type="project" value="InterPro"/>
</dbReference>
<dbReference type="GO" id="GO:0005524">
    <property type="term" value="F:ATP binding"/>
    <property type="evidence" value="ECO:0007669"/>
    <property type="project" value="UniProtKB-KW"/>
</dbReference>
<evidence type="ECO:0000256" key="3">
    <source>
        <dbReference type="ARBA" id="ARBA00022741"/>
    </source>
</evidence>
<dbReference type="GeneID" id="89336592"/>
<dbReference type="PANTHER" id="PTHR43776:SF7">
    <property type="entry name" value="D,D-DIPEPTIDE TRANSPORT ATP-BINDING PROTEIN DDPF-RELATED"/>
    <property type="match status" value="1"/>
</dbReference>
<proteinExistence type="inferred from homology"/>
<keyword evidence="3" id="KW-0547">Nucleotide-binding</keyword>
<accession>A0AAX4KWT0</accession>
<dbReference type="Pfam" id="PF08352">
    <property type="entry name" value="oligo_HPY"/>
    <property type="match status" value="1"/>
</dbReference>
<dbReference type="Pfam" id="PF00005">
    <property type="entry name" value="ABC_tran"/>
    <property type="match status" value="1"/>
</dbReference>
<name>A0AAX4KWT0_9CREN</name>
<protein>
    <submittedName>
        <fullName evidence="6">ABC transporter ATP-binding protein</fullName>
    </submittedName>
</protein>
<comment type="similarity">
    <text evidence="1">Belongs to the ABC transporter superfamily.</text>
</comment>
<sequence length="303" mass="34000">MELEVKSLTKVFKSRNKTITALKNVSFRLKEGEKLAIVGESGSGKTTLGKILVGLEKPDSGEVLLDGKVIINPKKEIDLESRRNFSMIFQDPYDSLNPTKTVFDIVAFPLRIRKVPDDILREAVYTSLNDVGLSPPDQFLLKYPTQLSGGQRQRVAIARAIVYKPKVLIADEPTTMIDASLKAEVIKTMLDIALKYKMSLITITHDFSIVPIIADKVIVMYKGEIVEEGEAKDIIKNPRHPYTQALIAAVPKLLGEFSLKIKEIEEDGVCPFYSRCPLRIDKCKREEPPLQDIGNRKVKCFLV</sequence>
<dbReference type="EMBL" id="CP146016">
    <property type="protein sequence ID" value="WWQ59341.1"/>
    <property type="molecule type" value="Genomic_DNA"/>
</dbReference>
<dbReference type="Proteomes" id="UP001432202">
    <property type="component" value="Chromosome"/>
</dbReference>